<dbReference type="InterPro" id="IPR036390">
    <property type="entry name" value="WH_DNA-bd_sf"/>
</dbReference>
<dbReference type="PROSITE" id="PS00658">
    <property type="entry name" value="FORK_HEAD_2"/>
    <property type="match status" value="1"/>
</dbReference>
<feature type="compositionally biased region" description="Basic and acidic residues" evidence="4">
    <location>
        <begin position="491"/>
        <end position="501"/>
    </location>
</feature>
<dbReference type="InterPro" id="IPR018122">
    <property type="entry name" value="TF_fork_head_CS_1"/>
</dbReference>
<dbReference type="PROSITE" id="PS00657">
    <property type="entry name" value="FORK_HEAD_1"/>
    <property type="match status" value="1"/>
</dbReference>
<dbReference type="OrthoDB" id="5954824at2759"/>
<keyword evidence="7" id="KW-1185">Reference proteome</keyword>
<evidence type="ECO:0000313" key="6">
    <source>
        <dbReference type="EMBL" id="MPC64874.1"/>
    </source>
</evidence>
<dbReference type="FunFam" id="1.10.10.10:FF:000352">
    <property type="entry name" value="Forkhead box Q2"/>
    <property type="match status" value="1"/>
</dbReference>
<dbReference type="InterPro" id="IPR030456">
    <property type="entry name" value="TF_fork_head_CS_2"/>
</dbReference>
<dbReference type="SMART" id="SM00339">
    <property type="entry name" value="FH"/>
    <property type="match status" value="1"/>
</dbReference>
<proteinExistence type="predicted"/>
<evidence type="ECO:0000256" key="2">
    <source>
        <dbReference type="ARBA" id="ARBA00023242"/>
    </source>
</evidence>
<dbReference type="GO" id="GO:0000981">
    <property type="term" value="F:DNA-binding transcription factor activity, RNA polymerase II-specific"/>
    <property type="evidence" value="ECO:0007669"/>
    <property type="project" value="TreeGrafter"/>
</dbReference>
<evidence type="ECO:0000256" key="4">
    <source>
        <dbReference type="SAM" id="MobiDB-lite"/>
    </source>
</evidence>
<evidence type="ECO:0000259" key="5">
    <source>
        <dbReference type="PROSITE" id="PS50039"/>
    </source>
</evidence>
<dbReference type="Proteomes" id="UP000324222">
    <property type="component" value="Unassembled WGS sequence"/>
</dbReference>
<keyword evidence="1 3" id="KW-0238">DNA-binding</keyword>
<dbReference type="InterPro" id="IPR047519">
    <property type="entry name" value="FH_FOXQ2-like"/>
</dbReference>
<dbReference type="InterPro" id="IPR001766">
    <property type="entry name" value="Fork_head_dom"/>
</dbReference>
<comment type="subcellular location">
    <subcellularLocation>
        <location evidence="3">Nucleus</location>
    </subcellularLocation>
</comment>
<dbReference type="EMBL" id="VSRR010022675">
    <property type="protein sequence ID" value="MPC64874.1"/>
    <property type="molecule type" value="Genomic_DNA"/>
</dbReference>
<dbReference type="PANTHER" id="PTHR11829">
    <property type="entry name" value="FORKHEAD BOX PROTEIN"/>
    <property type="match status" value="1"/>
</dbReference>
<evidence type="ECO:0000256" key="1">
    <source>
        <dbReference type="ARBA" id="ARBA00023125"/>
    </source>
</evidence>
<gene>
    <name evidence="6" type="primary">foxi2-a</name>
    <name evidence="6" type="ORF">E2C01_058996</name>
</gene>
<dbReference type="GO" id="GO:0000978">
    <property type="term" value="F:RNA polymerase II cis-regulatory region sequence-specific DNA binding"/>
    <property type="evidence" value="ECO:0007669"/>
    <property type="project" value="TreeGrafter"/>
</dbReference>
<name>A0A5B7H7V7_PORTR</name>
<dbReference type="Gene3D" id="1.10.10.10">
    <property type="entry name" value="Winged helix-like DNA-binding domain superfamily/Winged helix DNA-binding domain"/>
    <property type="match status" value="1"/>
</dbReference>
<feature type="DNA-binding region" description="Fork-head" evidence="3">
    <location>
        <begin position="243"/>
        <end position="335"/>
    </location>
</feature>
<evidence type="ECO:0000256" key="3">
    <source>
        <dbReference type="PROSITE-ProRule" id="PRU00089"/>
    </source>
</evidence>
<organism evidence="6 7">
    <name type="scientific">Portunus trituberculatus</name>
    <name type="common">Swimming crab</name>
    <name type="synonym">Neptunus trituberculatus</name>
    <dbReference type="NCBI Taxonomy" id="210409"/>
    <lineage>
        <taxon>Eukaryota</taxon>
        <taxon>Metazoa</taxon>
        <taxon>Ecdysozoa</taxon>
        <taxon>Arthropoda</taxon>
        <taxon>Crustacea</taxon>
        <taxon>Multicrustacea</taxon>
        <taxon>Malacostraca</taxon>
        <taxon>Eumalacostraca</taxon>
        <taxon>Eucarida</taxon>
        <taxon>Decapoda</taxon>
        <taxon>Pleocyemata</taxon>
        <taxon>Brachyura</taxon>
        <taxon>Eubrachyura</taxon>
        <taxon>Portunoidea</taxon>
        <taxon>Portunidae</taxon>
        <taxon>Portuninae</taxon>
        <taxon>Portunus</taxon>
    </lineage>
</organism>
<comment type="caution">
    <text evidence="6">The sequence shown here is derived from an EMBL/GenBank/DDBJ whole genome shotgun (WGS) entry which is preliminary data.</text>
</comment>
<feature type="compositionally biased region" description="Low complexity" evidence="4">
    <location>
        <begin position="451"/>
        <end position="462"/>
    </location>
</feature>
<dbReference type="CDD" id="cd20035">
    <property type="entry name" value="FH_FOXQ2-like"/>
    <property type="match status" value="1"/>
</dbReference>
<feature type="region of interest" description="Disordered" evidence="4">
    <location>
        <begin position="343"/>
        <end position="371"/>
    </location>
</feature>
<feature type="region of interest" description="Disordered" evidence="4">
    <location>
        <begin position="410"/>
        <end position="508"/>
    </location>
</feature>
<dbReference type="PROSITE" id="PS50039">
    <property type="entry name" value="FORK_HEAD_3"/>
    <property type="match status" value="1"/>
</dbReference>
<dbReference type="GO" id="GO:0009653">
    <property type="term" value="P:anatomical structure morphogenesis"/>
    <property type="evidence" value="ECO:0007669"/>
    <property type="project" value="TreeGrafter"/>
</dbReference>
<dbReference type="AlphaFoldDB" id="A0A5B7H7V7"/>
<dbReference type="PANTHER" id="PTHR11829:SF343">
    <property type="entry name" value="FORK-HEAD DOMAIN-CONTAINING PROTEIN"/>
    <property type="match status" value="1"/>
</dbReference>
<dbReference type="InterPro" id="IPR050211">
    <property type="entry name" value="FOX_domain-containing"/>
</dbReference>
<accession>A0A5B7H7V7</accession>
<dbReference type="InterPro" id="IPR036388">
    <property type="entry name" value="WH-like_DNA-bd_sf"/>
</dbReference>
<dbReference type="Pfam" id="PF00250">
    <property type="entry name" value="Forkhead"/>
    <property type="match status" value="1"/>
</dbReference>
<dbReference type="GO" id="GO:0030154">
    <property type="term" value="P:cell differentiation"/>
    <property type="evidence" value="ECO:0007669"/>
    <property type="project" value="TreeGrafter"/>
</dbReference>
<keyword evidence="2 3" id="KW-0539">Nucleus</keyword>
<evidence type="ECO:0000313" key="7">
    <source>
        <dbReference type="Proteomes" id="UP000324222"/>
    </source>
</evidence>
<protein>
    <submittedName>
        <fullName evidence="6">Forkhead box protein I2-A</fullName>
    </submittedName>
</protein>
<dbReference type="GO" id="GO:0005634">
    <property type="term" value="C:nucleus"/>
    <property type="evidence" value="ECO:0007669"/>
    <property type="project" value="UniProtKB-SubCell"/>
</dbReference>
<feature type="domain" description="Fork-head" evidence="5">
    <location>
        <begin position="243"/>
        <end position="335"/>
    </location>
</feature>
<reference evidence="6 7" key="1">
    <citation type="submission" date="2019-05" db="EMBL/GenBank/DDBJ databases">
        <title>Another draft genome of Portunus trituberculatus and its Hox gene families provides insights of decapod evolution.</title>
        <authorList>
            <person name="Jeong J.-H."/>
            <person name="Song I."/>
            <person name="Kim S."/>
            <person name="Choi T."/>
            <person name="Kim D."/>
            <person name="Ryu S."/>
            <person name="Kim W."/>
        </authorList>
    </citation>
    <scope>NUCLEOTIDE SEQUENCE [LARGE SCALE GENOMIC DNA]</scope>
    <source>
        <tissue evidence="6">Muscle</tissue>
    </source>
</reference>
<dbReference type="PRINTS" id="PR00053">
    <property type="entry name" value="FORKHEAD"/>
</dbReference>
<feature type="compositionally biased region" description="Basic and acidic residues" evidence="4">
    <location>
        <begin position="412"/>
        <end position="437"/>
    </location>
</feature>
<sequence>MVAGEPKTLVKQLCSDWSTPINVCPNTPLIGREAESGQVGRTWGGESQWARYRPSEDNINQRQQREAACDSVTSRVCVDPPRLTMDSVCGRESSVSPPTVVAPVALKASPLNDGHQPATPTEQQRLLYQLALAERLRLASAGLAWARPPLSAHPHVPHPHHPQEHSVVGGMVGGLMGGPFMGGLGAPLMGGLGGALLGGGQGSAAAAAAAAAAGYPPGHPLHAYGYRLVDPRSLLPRGPEEPKPQHSYIGLIAMAILSSPDKKLVLSDIYQYILDNYAYFRSRGPGWRNSIRHNLSLNDCFIKAGRSANGKGHYWAIHPANLDDFSRGDFRRRRAQRRVRKHLGLAVDDDSSPEPPSPTPALTAAHDSPTAAHLPHTTALTASDEGSQAQASLPQPPVARKRQFDVASLLAPDDKLPKTRRHAPEHAHDAAHDHSEIDVVCDDPGDDHRPGAPTSPSHTPAAPEDEDDEEPQPWSLLGWVSGAPWPLPPVKPEEPDPRPAARDPPPAQ</sequence>
<dbReference type="SUPFAM" id="SSF46785">
    <property type="entry name" value="Winged helix' DNA-binding domain"/>
    <property type="match status" value="1"/>
</dbReference>